<evidence type="ECO:0008006" key="3">
    <source>
        <dbReference type="Google" id="ProtNLM"/>
    </source>
</evidence>
<proteinExistence type="predicted"/>
<dbReference type="EMBL" id="SMGO01000001">
    <property type="protein sequence ID" value="TCK85377.1"/>
    <property type="molecule type" value="Genomic_DNA"/>
</dbReference>
<dbReference type="Proteomes" id="UP000294616">
    <property type="component" value="Unassembled WGS sequence"/>
</dbReference>
<dbReference type="AlphaFoldDB" id="A0A4R1M1Z6"/>
<gene>
    <name evidence="1" type="ORF">C8N28_0683</name>
</gene>
<comment type="caution">
    <text evidence="1">The sequence shown here is derived from an EMBL/GenBank/DDBJ whole genome shotgun (WGS) entry which is preliminary data.</text>
</comment>
<protein>
    <recommendedName>
        <fullName evidence="3">Quercetin dioxygenase-like cupin family protein</fullName>
    </recommendedName>
</protein>
<organism evidence="1 2">
    <name type="scientific">Albibacterium bauzanense</name>
    <dbReference type="NCBI Taxonomy" id="653929"/>
    <lineage>
        <taxon>Bacteria</taxon>
        <taxon>Pseudomonadati</taxon>
        <taxon>Bacteroidota</taxon>
        <taxon>Sphingobacteriia</taxon>
        <taxon>Sphingobacteriales</taxon>
        <taxon>Sphingobacteriaceae</taxon>
        <taxon>Albibacterium</taxon>
    </lineage>
</organism>
<dbReference type="CDD" id="cd02230">
    <property type="entry name" value="cupin_HP0902-like"/>
    <property type="match status" value="1"/>
</dbReference>
<evidence type="ECO:0000313" key="1">
    <source>
        <dbReference type="EMBL" id="TCK85377.1"/>
    </source>
</evidence>
<dbReference type="Gene3D" id="2.60.120.10">
    <property type="entry name" value="Jelly Rolls"/>
    <property type="match status" value="1"/>
</dbReference>
<keyword evidence="2" id="KW-1185">Reference proteome</keyword>
<dbReference type="PANTHER" id="PTHR37694">
    <property type="entry name" value="SLR8022 PROTEIN"/>
    <property type="match status" value="1"/>
</dbReference>
<dbReference type="PANTHER" id="PTHR37694:SF1">
    <property type="entry name" value="SLR8022 PROTEIN"/>
    <property type="match status" value="1"/>
</dbReference>
<reference evidence="1 2" key="1">
    <citation type="submission" date="2019-03" db="EMBL/GenBank/DDBJ databases">
        <title>Genomic Encyclopedia of Archaeal and Bacterial Type Strains, Phase II (KMG-II): from individual species to whole genera.</title>
        <authorList>
            <person name="Goeker M."/>
        </authorList>
    </citation>
    <scope>NUCLEOTIDE SEQUENCE [LARGE SCALE GENOMIC DNA]</scope>
    <source>
        <strain evidence="1 2">DSM 22554</strain>
    </source>
</reference>
<dbReference type="InterPro" id="IPR014710">
    <property type="entry name" value="RmlC-like_jellyroll"/>
</dbReference>
<dbReference type="RefSeq" id="WP_165870294.1">
    <property type="nucleotide sequence ID" value="NZ_SMGO01000001.1"/>
</dbReference>
<sequence length="247" mass="27989">MRTMTTVSEVLNVLKERGYTVDFNLNNNCLICHQNSLQIYPGEFVVDKHYRFEGMSDPGDEAIVYAISSDKHSLKGTLVNGYGIYADELADEMIQALRENPNTYQTEEDLDEEDEDTKIKYNQSTPLRPEGDRLLDAQMVKMDLSEYRAKIKDEKTWKEGDRTAITLFKSDSMRIVLIALHAGSEMKTHTAPGIISVQVLSGRINFRTERQTAELSEGQMLTLHKGVPHSVLAYEESTFLLTMALQA</sequence>
<dbReference type="SUPFAM" id="SSF51182">
    <property type="entry name" value="RmlC-like cupins"/>
    <property type="match status" value="1"/>
</dbReference>
<name>A0A4R1M1Z6_9SPHI</name>
<dbReference type="InterPro" id="IPR011051">
    <property type="entry name" value="RmlC_Cupin_sf"/>
</dbReference>
<accession>A0A4R1M1Z6</accession>
<evidence type="ECO:0000313" key="2">
    <source>
        <dbReference type="Proteomes" id="UP000294616"/>
    </source>
</evidence>